<dbReference type="SUPFAM" id="SSF53335">
    <property type="entry name" value="S-adenosyl-L-methionine-dependent methyltransferases"/>
    <property type="match status" value="1"/>
</dbReference>
<evidence type="ECO:0000313" key="2">
    <source>
        <dbReference type="Proteomes" id="UP001146120"/>
    </source>
</evidence>
<dbReference type="EMBL" id="DAKRPA010000130">
    <property type="protein sequence ID" value="DAZ97599.1"/>
    <property type="molecule type" value="Genomic_DNA"/>
</dbReference>
<gene>
    <name evidence="1" type="ORF">N0F65_002218</name>
</gene>
<dbReference type="PRINTS" id="PR00507">
    <property type="entry name" value="N12N6MTFRASE"/>
</dbReference>
<sequence>MAALELIGYDAATKRFVLTTVDGHGEFLREFSDLQSWDRRVGRQAWLQRLPTPRFKKLMAHSWRKNDDSSGWRIELKKNVAACECWINSVFQVLDEHAQNAFVRDELYDAERALRLRRHREELPAKELQQYFTNQPLMDMVLAQVDEYMSSHGLDWQSDDVDFLEPSCGDGRFVRALAAKGARHVFAWELDRDFAKQAQASAPPQTTITQGDFLGSRDPRAAAAQRHLIVVGNPPFSNPSTAPPGTPDLLLRFFAHLEQFWTPNAIVFILPARCAKQSFVDLALAALGPGQWSLASAIDVADSVFEFRGVKAYKQPSVVHVYTTIR</sequence>
<proteinExistence type="predicted"/>
<dbReference type="InterPro" id="IPR029063">
    <property type="entry name" value="SAM-dependent_MTases_sf"/>
</dbReference>
<reference evidence="1" key="1">
    <citation type="submission" date="2022-11" db="EMBL/GenBank/DDBJ databases">
        <authorList>
            <person name="Morgan W.R."/>
            <person name="Tartar A."/>
        </authorList>
    </citation>
    <scope>NUCLEOTIDE SEQUENCE</scope>
    <source>
        <strain evidence="1">ARSEF 373</strain>
    </source>
</reference>
<protein>
    <recommendedName>
        <fullName evidence="3">Site-specific DNA-methyltransferase (adenine-specific)</fullName>
    </recommendedName>
</protein>
<evidence type="ECO:0008006" key="3">
    <source>
        <dbReference type="Google" id="ProtNLM"/>
    </source>
</evidence>
<name>A0AAV2YW12_9STRA</name>
<dbReference type="Proteomes" id="UP001146120">
    <property type="component" value="Unassembled WGS sequence"/>
</dbReference>
<organism evidence="1 2">
    <name type="scientific">Lagenidium giganteum</name>
    <dbReference type="NCBI Taxonomy" id="4803"/>
    <lineage>
        <taxon>Eukaryota</taxon>
        <taxon>Sar</taxon>
        <taxon>Stramenopiles</taxon>
        <taxon>Oomycota</taxon>
        <taxon>Peronosporomycetes</taxon>
        <taxon>Pythiales</taxon>
        <taxon>Pythiaceae</taxon>
    </lineage>
</organism>
<comment type="caution">
    <text evidence="1">The sequence shown here is derived from an EMBL/GenBank/DDBJ whole genome shotgun (WGS) entry which is preliminary data.</text>
</comment>
<dbReference type="Gene3D" id="3.40.50.150">
    <property type="entry name" value="Vaccinia Virus protein VP39"/>
    <property type="match status" value="1"/>
</dbReference>
<dbReference type="CDD" id="cd02440">
    <property type="entry name" value="AdoMet_MTases"/>
    <property type="match status" value="1"/>
</dbReference>
<keyword evidence="2" id="KW-1185">Reference proteome</keyword>
<evidence type="ECO:0000313" key="1">
    <source>
        <dbReference type="EMBL" id="DAZ97599.1"/>
    </source>
</evidence>
<accession>A0AAV2YW12</accession>
<dbReference type="AlphaFoldDB" id="A0AAV2YW12"/>
<reference evidence="1" key="2">
    <citation type="journal article" date="2023" name="Microbiol Resour">
        <title>Decontamination and Annotation of the Draft Genome Sequence of the Oomycete Lagenidium giganteum ARSEF 373.</title>
        <authorList>
            <person name="Morgan W.R."/>
            <person name="Tartar A."/>
        </authorList>
    </citation>
    <scope>NUCLEOTIDE SEQUENCE</scope>
    <source>
        <strain evidence="1">ARSEF 373</strain>
    </source>
</reference>